<reference evidence="3 4" key="1">
    <citation type="submission" date="2013-05" db="EMBL/GenBank/DDBJ databases">
        <title>Draft genome of the parasitic nematode Anyclostoma ceylanicum.</title>
        <authorList>
            <person name="Mitreva M."/>
        </authorList>
    </citation>
    <scope>NUCLEOTIDE SEQUENCE [LARGE SCALE GENOMIC DNA]</scope>
</reference>
<keyword evidence="1" id="KW-1133">Transmembrane helix</keyword>
<feature type="transmembrane region" description="Helical" evidence="1">
    <location>
        <begin position="43"/>
        <end position="61"/>
    </location>
</feature>
<organism evidence="3 4">
    <name type="scientific">Ancylostoma ceylanicum</name>
    <dbReference type="NCBI Taxonomy" id="53326"/>
    <lineage>
        <taxon>Eukaryota</taxon>
        <taxon>Metazoa</taxon>
        <taxon>Ecdysozoa</taxon>
        <taxon>Nematoda</taxon>
        <taxon>Chromadorea</taxon>
        <taxon>Rhabditida</taxon>
        <taxon>Rhabditina</taxon>
        <taxon>Rhabditomorpha</taxon>
        <taxon>Strongyloidea</taxon>
        <taxon>Ancylostomatidae</taxon>
        <taxon>Ancylostomatinae</taxon>
        <taxon>Ancylostoma</taxon>
    </lineage>
</organism>
<dbReference type="Proteomes" id="UP000054495">
    <property type="component" value="Unassembled WGS sequence"/>
</dbReference>
<dbReference type="InterPro" id="IPR019430">
    <property type="entry name" value="7TM_GPCR_serpentine_rcpt_Srx"/>
</dbReference>
<feature type="transmembrane region" description="Helical" evidence="1">
    <location>
        <begin position="67"/>
        <end position="88"/>
    </location>
</feature>
<dbReference type="PANTHER" id="PTHR23017:SF3">
    <property type="entry name" value="G-PROTEIN COUPLED RECEPTORS FAMILY 1 PROFILE DOMAIN-CONTAINING PROTEIN"/>
    <property type="match status" value="1"/>
</dbReference>
<protein>
    <recommendedName>
        <fullName evidence="2">7TM GPCR serpentine receptor class x (Srx) domain-containing protein</fullName>
    </recommendedName>
</protein>
<accession>A0A0D6MCQ3</accession>
<dbReference type="Pfam" id="PF10328">
    <property type="entry name" value="7TM_GPCR_Srx"/>
    <property type="match status" value="1"/>
</dbReference>
<keyword evidence="4" id="KW-1185">Reference proteome</keyword>
<sequence length="139" mass="15507">MAAEETGVRPNIIKVSGIGCITNMVVIALIFKTPSLSNAFGYIWSSHLFGGLGVLLINVLWAAPATVLYEFIPFNPFLIVTVLMKNVFHCRRLDNTITNSFIGGRIGQASLFFWFLFVYGQLQIAINRLFAIVFPISYK</sequence>
<keyword evidence="1" id="KW-0812">Transmembrane</keyword>
<feature type="domain" description="7TM GPCR serpentine receptor class x (Srx)" evidence="2">
    <location>
        <begin position="14"/>
        <end position="72"/>
    </location>
</feature>
<proteinExistence type="predicted"/>
<dbReference type="AlphaFoldDB" id="A0A0D6MCQ3"/>
<feature type="transmembrane region" description="Helical" evidence="1">
    <location>
        <begin position="12"/>
        <end position="31"/>
    </location>
</feature>
<evidence type="ECO:0000313" key="4">
    <source>
        <dbReference type="Proteomes" id="UP000054495"/>
    </source>
</evidence>
<evidence type="ECO:0000256" key="1">
    <source>
        <dbReference type="SAM" id="Phobius"/>
    </source>
</evidence>
<evidence type="ECO:0000259" key="2">
    <source>
        <dbReference type="Pfam" id="PF10328"/>
    </source>
</evidence>
<feature type="transmembrane region" description="Helical" evidence="1">
    <location>
        <begin position="109"/>
        <end position="136"/>
    </location>
</feature>
<gene>
    <name evidence="3" type="ORF">ANCCEY_01605</name>
</gene>
<dbReference type="PANTHER" id="PTHR23017">
    <property type="entry name" value="SERPENTINE RECEPTOR, CLASS X"/>
    <property type="match status" value="1"/>
</dbReference>
<dbReference type="EMBL" id="KE124796">
    <property type="protein sequence ID" value="EPB79312.1"/>
    <property type="molecule type" value="Genomic_DNA"/>
</dbReference>
<evidence type="ECO:0000313" key="3">
    <source>
        <dbReference type="EMBL" id="EPB79312.1"/>
    </source>
</evidence>
<keyword evidence="1" id="KW-0472">Membrane</keyword>
<name>A0A0D6MCQ3_9BILA</name>